<protein>
    <submittedName>
        <fullName evidence="3">Helix-turn-helix domain-containing protein</fullName>
    </submittedName>
</protein>
<name>A0A6L6Q4V0_9BURK</name>
<dbReference type="PROSITE" id="PS50943">
    <property type="entry name" value="HTH_CROC1"/>
    <property type="match status" value="1"/>
</dbReference>
<reference evidence="3 4" key="1">
    <citation type="submission" date="2019-11" db="EMBL/GenBank/DDBJ databases">
        <title>Type strains purchased from KCTC, JCM and DSMZ.</title>
        <authorList>
            <person name="Lu H."/>
        </authorList>
    </citation>
    <scope>NUCLEOTIDE SEQUENCE [LARGE SCALE GENOMIC DNA]</scope>
    <source>
        <strain evidence="3 4">KCTC 42409</strain>
    </source>
</reference>
<dbReference type="OrthoDB" id="3034420at2"/>
<evidence type="ECO:0000259" key="2">
    <source>
        <dbReference type="PROSITE" id="PS50943"/>
    </source>
</evidence>
<dbReference type="Pfam" id="PF01381">
    <property type="entry name" value="HTH_3"/>
    <property type="match status" value="1"/>
</dbReference>
<dbReference type="SMART" id="SM00530">
    <property type="entry name" value="HTH_XRE"/>
    <property type="match status" value="1"/>
</dbReference>
<accession>A0A6L6Q4V0</accession>
<evidence type="ECO:0000256" key="1">
    <source>
        <dbReference type="ARBA" id="ARBA00023125"/>
    </source>
</evidence>
<dbReference type="InterPro" id="IPR010982">
    <property type="entry name" value="Lambda_DNA-bd_dom_sf"/>
</dbReference>
<dbReference type="Proteomes" id="UP000484015">
    <property type="component" value="Unassembled WGS sequence"/>
</dbReference>
<dbReference type="SUPFAM" id="SSF47413">
    <property type="entry name" value="lambda repressor-like DNA-binding domains"/>
    <property type="match status" value="1"/>
</dbReference>
<dbReference type="InterPro" id="IPR001387">
    <property type="entry name" value="Cro/C1-type_HTH"/>
</dbReference>
<keyword evidence="1" id="KW-0238">DNA-binding</keyword>
<dbReference type="Gene3D" id="1.10.260.40">
    <property type="entry name" value="lambda repressor-like DNA-binding domains"/>
    <property type="match status" value="1"/>
</dbReference>
<gene>
    <name evidence="3" type="ORF">GM668_19605</name>
</gene>
<dbReference type="AlphaFoldDB" id="A0A6L6Q4V0"/>
<dbReference type="PANTHER" id="PTHR46558">
    <property type="entry name" value="TRACRIPTIONAL REGULATORY PROTEIN-RELATED-RELATED"/>
    <property type="match status" value="1"/>
</dbReference>
<feature type="domain" description="HTH cro/C1-type" evidence="2">
    <location>
        <begin position="5"/>
        <end position="59"/>
    </location>
</feature>
<evidence type="ECO:0000313" key="3">
    <source>
        <dbReference type="EMBL" id="MTW04288.1"/>
    </source>
</evidence>
<evidence type="ECO:0000313" key="4">
    <source>
        <dbReference type="Proteomes" id="UP000484015"/>
    </source>
</evidence>
<sequence length="63" mass="7045">MKNTIRELRAERGWSQAYLADQLSVSRQTVNAIETGRYDPSLPLAFAIARLFGASIEAIFSEN</sequence>
<organism evidence="3 4">
    <name type="scientific">Pseudoduganella ginsengisoli</name>
    <dbReference type="NCBI Taxonomy" id="1462440"/>
    <lineage>
        <taxon>Bacteria</taxon>
        <taxon>Pseudomonadati</taxon>
        <taxon>Pseudomonadota</taxon>
        <taxon>Betaproteobacteria</taxon>
        <taxon>Burkholderiales</taxon>
        <taxon>Oxalobacteraceae</taxon>
        <taxon>Telluria group</taxon>
        <taxon>Pseudoduganella</taxon>
    </lineage>
</organism>
<keyword evidence="4" id="KW-1185">Reference proteome</keyword>
<dbReference type="GO" id="GO:0003677">
    <property type="term" value="F:DNA binding"/>
    <property type="evidence" value="ECO:0007669"/>
    <property type="project" value="UniProtKB-KW"/>
</dbReference>
<dbReference type="EMBL" id="WNLA01000014">
    <property type="protein sequence ID" value="MTW04288.1"/>
    <property type="molecule type" value="Genomic_DNA"/>
</dbReference>
<comment type="caution">
    <text evidence="3">The sequence shown here is derived from an EMBL/GenBank/DDBJ whole genome shotgun (WGS) entry which is preliminary data.</text>
</comment>
<proteinExistence type="predicted"/>
<dbReference type="CDD" id="cd00093">
    <property type="entry name" value="HTH_XRE"/>
    <property type="match status" value="1"/>
</dbReference>
<dbReference type="PANTHER" id="PTHR46558:SF4">
    <property type="entry name" value="DNA-BIDING PHAGE PROTEIN"/>
    <property type="match status" value="1"/>
</dbReference>
<dbReference type="RefSeq" id="WP_155440639.1">
    <property type="nucleotide sequence ID" value="NZ_WNLA01000014.1"/>
</dbReference>